<dbReference type="RefSeq" id="WP_036944625.1">
    <property type="nucleotide sequence ID" value="NZ_JQKC01000033.1"/>
</dbReference>
<dbReference type="eggNOG" id="COG3063">
    <property type="taxonomic scope" value="Bacteria"/>
</dbReference>
<evidence type="ECO:0000256" key="1">
    <source>
        <dbReference type="PROSITE-ProRule" id="PRU00339"/>
    </source>
</evidence>
<feature type="repeat" description="TPR" evidence="1">
    <location>
        <begin position="67"/>
        <end position="100"/>
    </location>
</feature>
<dbReference type="PROSITE" id="PS50005">
    <property type="entry name" value="TPR"/>
    <property type="match status" value="2"/>
</dbReference>
<feature type="repeat" description="TPR" evidence="1">
    <location>
        <begin position="326"/>
        <end position="359"/>
    </location>
</feature>
<evidence type="ECO:0000256" key="2">
    <source>
        <dbReference type="SAM" id="Coils"/>
    </source>
</evidence>
<keyword evidence="4" id="KW-1185">Reference proteome</keyword>
<dbReference type="InterPro" id="IPR019734">
    <property type="entry name" value="TPR_rpt"/>
</dbReference>
<dbReference type="Gene3D" id="1.25.40.10">
    <property type="entry name" value="Tetratricopeptide repeat domain"/>
    <property type="match status" value="2"/>
</dbReference>
<dbReference type="InterPro" id="IPR011990">
    <property type="entry name" value="TPR-like_helical_dom_sf"/>
</dbReference>
<comment type="caution">
    <text evidence="3">The sequence shown here is derived from an EMBL/GenBank/DDBJ whole genome shotgun (WGS) entry which is preliminary data.</text>
</comment>
<protein>
    <submittedName>
        <fullName evidence="3">Tetratricopeptide repeat-containing protein</fullName>
    </submittedName>
</protein>
<dbReference type="STRING" id="398512.Bccel_3519"/>
<keyword evidence="2" id="KW-0175">Coiled coil</keyword>
<dbReference type="Pfam" id="PF13181">
    <property type="entry name" value="TPR_8"/>
    <property type="match status" value="1"/>
</dbReference>
<dbReference type="SUPFAM" id="SSF48452">
    <property type="entry name" value="TPR-like"/>
    <property type="match status" value="2"/>
</dbReference>
<dbReference type="Proteomes" id="UP000036923">
    <property type="component" value="Unassembled WGS sequence"/>
</dbReference>
<keyword evidence="1" id="KW-0802">TPR repeat</keyword>
<sequence>MIDLKQEFESYTHIDAEALGFEDRTIPDNVRSSINLYNKALDSINAKSEDMAIIELKKAISLNPEFCQAMDLLGVCYLYINDYNKARLVYEKIMELKGSNIKATRLYKLIKEREASSPKKEVKTAFNKQPPVKEENKNIKNNNINISEKLNFLKGDLIKYICCVLLGAVIVLLCNIPLYLSKTDSSPVNKVDTEVETINKLNKQVTELKSSLSKLTKDYETLKSNKALLENELEYNKNVKKLSEAEGLANSRNYEAAADMLILMKDTKFSAADKRKYDKLFESIVPNAAHSAYNQGYSLCNSRKYNEAIEKLNKVRIYGDKWKFMDSALYKLGVAYKGINNNKEALELFQTVVKLYPKSQVAYYAQARIKEMANLSK</sequence>
<evidence type="ECO:0000313" key="4">
    <source>
        <dbReference type="Proteomes" id="UP000036923"/>
    </source>
</evidence>
<dbReference type="SMART" id="SM00028">
    <property type="entry name" value="TPR"/>
    <property type="match status" value="4"/>
</dbReference>
<proteinExistence type="predicted"/>
<dbReference type="OrthoDB" id="9791784at2"/>
<organism evidence="3 4">
    <name type="scientific">Pseudobacteroides cellulosolvens ATCC 35603 = DSM 2933</name>
    <dbReference type="NCBI Taxonomy" id="398512"/>
    <lineage>
        <taxon>Bacteria</taxon>
        <taxon>Bacillati</taxon>
        <taxon>Bacillota</taxon>
        <taxon>Clostridia</taxon>
        <taxon>Eubacteriales</taxon>
        <taxon>Oscillospiraceae</taxon>
        <taxon>Pseudobacteroides</taxon>
    </lineage>
</organism>
<accession>A0A0L6JRE3</accession>
<dbReference type="AlphaFoldDB" id="A0A0L6JRE3"/>
<dbReference type="EMBL" id="LGTC01000001">
    <property type="protein sequence ID" value="KNY28245.1"/>
    <property type="molecule type" value="Genomic_DNA"/>
</dbReference>
<reference evidence="4" key="1">
    <citation type="submission" date="2015-07" db="EMBL/GenBank/DDBJ databases">
        <title>Near-Complete Genome Sequence of the Cellulolytic Bacterium Bacteroides (Pseudobacteroides) cellulosolvens ATCC 35603.</title>
        <authorList>
            <person name="Dassa B."/>
            <person name="Utturkar S.M."/>
            <person name="Klingeman D.M."/>
            <person name="Hurt R.A."/>
            <person name="Keller M."/>
            <person name="Xu J."/>
            <person name="Reddy Y.H.K."/>
            <person name="Borovok I."/>
            <person name="Grinberg I.R."/>
            <person name="Lamed R."/>
            <person name="Zhivin O."/>
            <person name="Bayer E.A."/>
            <person name="Brown S.D."/>
        </authorList>
    </citation>
    <scope>NUCLEOTIDE SEQUENCE [LARGE SCALE GENOMIC DNA]</scope>
    <source>
        <strain evidence="4">DSM 2933</strain>
    </source>
</reference>
<name>A0A0L6JRE3_9FIRM</name>
<dbReference type="Pfam" id="PF13174">
    <property type="entry name" value="TPR_6"/>
    <property type="match status" value="1"/>
</dbReference>
<feature type="coiled-coil region" evidence="2">
    <location>
        <begin position="198"/>
        <end position="232"/>
    </location>
</feature>
<evidence type="ECO:0000313" key="3">
    <source>
        <dbReference type="EMBL" id="KNY28245.1"/>
    </source>
</evidence>
<gene>
    <name evidence="3" type="ORF">Bccel_3519</name>
</gene>